<dbReference type="GO" id="GO:0006598">
    <property type="term" value="P:polyamine catabolic process"/>
    <property type="evidence" value="ECO:0007669"/>
    <property type="project" value="TreeGrafter"/>
</dbReference>
<dbReference type="EMBL" id="QJVJ01000003">
    <property type="protein sequence ID" value="PYI55623.1"/>
    <property type="molecule type" value="Genomic_DNA"/>
</dbReference>
<dbReference type="GO" id="GO:0033969">
    <property type="term" value="F:gamma-glutamyl-gamma-aminobutyrate hydrolase activity"/>
    <property type="evidence" value="ECO:0007669"/>
    <property type="project" value="TreeGrafter"/>
</dbReference>
<evidence type="ECO:0000313" key="1">
    <source>
        <dbReference type="EMBL" id="PYI55623.1"/>
    </source>
</evidence>
<dbReference type="RefSeq" id="WP_110839423.1">
    <property type="nucleotide sequence ID" value="NZ_QJVJ01000003.1"/>
</dbReference>
<dbReference type="Proteomes" id="UP000247476">
    <property type="component" value="Unassembled WGS sequence"/>
</dbReference>
<sequence>MKPIIGVTSSIKEGKTVTTGMDNARSVIQAGGVPVVLPSVTDESALERLAATLDGLLVTGGGDVDPTLYGEEPHPALGEVCPERDRFELAIVRRFLALDKPIFGICRGCQLLNVAANGDMFQDIHAQAGRTLLQHYQKSPRGHATHFVDIEERSLLYRIVGERRLKVNSFHHQAVRKPGDGFVITAASGDGIAEAIESGRHRFALGVQWHPENMTGAGDRPSRQLFEAFVQACVT</sequence>
<dbReference type="FunFam" id="3.40.50.880:FF:000030">
    <property type="entry name" value="Gamma-glutamyl-gamma-aminobutyrate hydrolase PuuD"/>
    <property type="match status" value="1"/>
</dbReference>
<evidence type="ECO:0000313" key="2">
    <source>
        <dbReference type="Proteomes" id="UP000247476"/>
    </source>
</evidence>
<dbReference type="PANTHER" id="PTHR43235:SF1">
    <property type="entry name" value="GLUTAMINE AMIDOTRANSFERASE PB2B2.05-RELATED"/>
    <property type="match status" value="1"/>
</dbReference>
<protein>
    <submittedName>
        <fullName evidence="1">Gamma-glutamyl-gamma-aminobutyrate hydrolase</fullName>
    </submittedName>
</protein>
<dbReference type="Pfam" id="PF07722">
    <property type="entry name" value="Peptidase_C26"/>
    <property type="match status" value="1"/>
</dbReference>
<dbReference type="Gene3D" id="3.40.50.880">
    <property type="match status" value="1"/>
</dbReference>
<gene>
    <name evidence="1" type="ORF">DLM86_07800</name>
</gene>
<accession>A0A2V5KCF1</accession>
<dbReference type="PANTHER" id="PTHR43235">
    <property type="entry name" value="GLUTAMINE AMIDOTRANSFERASE PB2B2.05-RELATED"/>
    <property type="match status" value="1"/>
</dbReference>
<dbReference type="GO" id="GO:0005829">
    <property type="term" value="C:cytosol"/>
    <property type="evidence" value="ECO:0007669"/>
    <property type="project" value="TreeGrafter"/>
</dbReference>
<keyword evidence="2" id="KW-1185">Reference proteome</keyword>
<dbReference type="CDD" id="cd01745">
    <property type="entry name" value="GATase1_2"/>
    <property type="match status" value="1"/>
</dbReference>
<dbReference type="SUPFAM" id="SSF52317">
    <property type="entry name" value="Class I glutamine amidotransferase-like"/>
    <property type="match status" value="1"/>
</dbReference>
<dbReference type="InterPro" id="IPR011697">
    <property type="entry name" value="Peptidase_C26"/>
</dbReference>
<proteinExistence type="predicted"/>
<organism evidence="1 2">
    <name type="scientific">Paenibacillus flagellatus</name>
    <dbReference type="NCBI Taxonomy" id="2211139"/>
    <lineage>
        <taxon>Bacteria</taxon>
        <taxon>Bacillati</taxon>
        <taxon>Bacillota</taxon>
        <taxon>Bacilli</taxon>
        <taxon>Bacillales</taxon>
        <taxon>Paenibacillaceae</taxon>
        <taxon>Paenibacillus</taxon>
    </lineage>
</organism>
<dbReference type="PROSITE" id="PS51273">
    <property type="entry name" value="GATASE_TYPE_1"/>
    <property type="match status" value="1"/>
</dbReference>
<reference evidence="1 2" key="1">
    <citation type="submission" date="2018-05" db="EMBL/GenBank/DDBJ databases">
        <title>Paenibacillus flagellatus sp. nov., isolated from selenium mineral soil.</title>
        <authorList>
            <person name="Dai X."/>
        </authorList>
    </citation>
    <scope>NUCLEOTIDE SEQUENCE [LARGE SCALE GENOMIC DNA]</scope>
    <source>
        <strain evidence="1 2">DXL2</strain>
    </source>
</reference>
<dbReference type="OrthoDB" id="9813383at2"/>
<dbReference type="InterPro" id="IPR044668">
    <property type="entry name" value="PuuD-like"/>
</dbReference>
<keyword evidence="1" id="KW-0378">Hydrolase</keyword>
<name>A0A2V5KCF1_9BACL</name>
<comment type="caution">
    <text evidence="1">The sequence shown here is derived from an EMBL/GenBank/DDBJ whole genome shotgun (WGS) entry which is preliminary data.</text>
</comment>
<dbReference type="InterPro" id="IPR029062">
    <property type="entry name" value="Class_I_gatase-like"/>
</dbReference>
<dbReference type="AlphaFoldDB" id="A0A2V5KCF1"/>